<keyword evidence="4" id="KW-0238">DNA-binding</keyword>
<feature type="domain" description="Response regulatory" evidence="8">
    <location>
        <begin position="3"/>
        <end position="121"/>
    </location>
</feature>
<dbReference type="NCBIfam" id="TIGR02915">
    <property type="entry name" value="PEP_resp_reg"/>
    <property type="match status" value="1"/>
</dbReference>
<keyword evidence="10" id="KW-1185">Reference proteome</keyword>
<gene>
    <name evidence="9" type="primary">prsR</name>
    <name evidence="9" type="ORF">KJB30_00650</name>
</gene>
<dbReference type="InterPro" id="IPR025944">
    <property type="entry name" value="Sigma_54_int_dom_CS"/>
</dbReference>
<dbReference type="CDD" id="cd00009">
    <property type="entry name" value="AAA"/>
    <property type="match status" value="1"/>
</dbReference>
<evidence type="ECO:0000256" key="1">
    <source>
        <dbReference type="ARBA" id="ARBA00022741"/>
    </source>
</evidence>
<dbReference type="SMART" id="SM00448">
    <property type="entry name" value="REC"/>
    <property type="match status" value="1"/>
</dbReference>
<sequence>MDKILIIDDSQDIRQQLKWGLADVYSVVLAESVNEGISLFKKHQPVVVILDLGLPPHEHSSVEGFRCLSELTDLNPHVKVIMLTGNSERENALKAIDMGAYDFYAKPPVISELKVIIARAVHLANIEEQNRILQKSLQANPGGMGGIIGQCQEMLTVFSTIRKVAVSDVPVFITGESGTGKELVARAIHDTSLRKKQPFIPINCGAIPENLLESEFFGHEKGAFTGAHSTVQGKLQFAHKGTLFLDEIGELPVNLQVKLLRFLQEGIIQRVGGREDIAVDTRTVCATNIDVSKAISEGKFREDLFYRVSVISLHLPPLRERGDDILLLAHYFLRLFSEEYKKRVRRFSASAVAYLKSYSWPGNVRELRNRMQRAIIMCEGSTITPADLGSDQESEELPQQIPSGIYSLREARSRVEIEMIEAAIERNADNIQKAAEELGVSRPTFYDLMKKHGLRKDWPGVIVE</sequence>
<evidence type="ECO:0000313" key="10">
    <source>
        <dbReference type="Proteomes" id="UP000784128"/>
    </source>
</evidence>
<dbReference type="PROSITE" id="PS00675">
    <property type="entry name" value="SIGMA54_INTERACT_1"/>
    <property type="match status" value="1"/>
</dbReference>
<dbReference type="Gene3D" id="3.40.50.300">
    <property type="entry name" value="P-loop containing nucleotide triphosphate hydrolases"/>
    <property type="match status" value="1"/>
</dbReference>
<dbReference type="PANTHER" id="PTHR32071:SF113">
    <property type="entry name" value="ALGINATE BIOSYNTHESIS TRANSCRIPTIONAL REGULATORY PROTEIN ALGB"/>
    <property type="match status" value="1"/>
</dbReference>
<comment type="caution">
    <text evidence="9">The sequence shown here is derived from an EMBL/GenBank/DDBJ whole genome shotgun (WGS) entry which is preliminary data.</text>
</comment>
<dbReference type="Pfam" id="PF25601">
    <property type="entry name" value="AAA_lid_14"/>
    <property type="match status" value="1"/>
</dbReference>
<dbReference type="Gene3D" id="1.10.10.60">
    <property type="entry name" value="Homeodomain-like"/>
    <property type="match status" value="1"/>
</dbReference>
<keyword evidence="3" id="KW-0805">Transcription regulation</keyword>
<evidence type="ECO:0000256" key="3">
    <source>
        <dbReference type="ARBA" id="ARBA00023015"/>
    </source>
</evidence>
<dbReference type="Gene3D" id="3.40.50.2300">
    <property type="match status" value="1"/>
</dbReference>
<dbReference type="PROSITE" id="PS00688">
    <property type="entry name" value="SIGMA54_INTERACT_3"/>
    <property type="match status" value="1"/>
</dbReference>
<accession>A0ABS5U3Q6</accession>
<dbReference type="InterPro" id="IPR027417">
    <property type="entry name" value="P-loop_NTPase"/>
</dbReference>
<dbReference type="Pfam" id="PF00072">
    <property type="entry name" value="Response_reg"/>
    <property type="match status" value="1"/>
</dbReference>
<dbReference type="PROSITE" id="PS50110">
    <property type="entry name" value="RESPONSE_REGULATORY"/>
    <property type="match status" value="1"/>
</dbReference>
<keyword evidence="1" id="KW-0547">Nucleotide-binding</keyword>
<dbReference type="SUPFAM" id="SSF52172">
    <property type="entry name" value="CheY-like"/>
    <property type="match status" value="1"/>
</dbReference>
<dbReference type="InterPro" id="IPR058031">
    <property type="entry name" value="AAA_lid_NorR"/>
</dbReference>
<dbReference type="InterPro" id="IPR009057">
    <property type="entry name" value="Homeodomain-like_sf"/>
</dbReference>
<organism evidence="9 10">
    <name type="scientific">Pelotalea chapellei</name>
    <dbReference type="NCBI Taxonomy" id="44671"/>
    <lineage>
        <taxon>Bacteria</taxon>
        <taxon>Pseudomonadati</taxon>
        <taxon>Thermodesulfobacteriota</taxon>
        <taxon>Desulfuromonadia</taxon>
        <taxon>Geobacterales</taxon>
        <taxon>Geobacteraceae</taxon>
        <taxon>Pelotalea</taxon>
    </lineage>
</organism>
<dbReference type="Proteomes" id="UP000784128">
    <property type="component" value="Unassembled WGS sequence"/>
</dbReference>
<dbReference type="InterPro" id="IPR014264">
    <property type="entry name" value="PEP-CTERM_resp_reg"/>
</dbReference>
<dbReference type="PROSITE" id="PS00676">
    <property type="entry name" value="SIGMA54_INTERACT_2"/>
    <property type="match status" value="1"/>
</dbReference>
<dbReference type="InterPro" id="IPR001789">
    <property type="entry name" value="Sig_transdc_resp-reg_receiver"/>
</dbReference>
<evidence type="ECO:0000256" key="2">
    <source>
        <dbReference type="ARBA" id="ARBA00022840"/>
    </source>
</evidence>
<dbReference type="SMART" id="SM00382">
    <property type="entry name" value="AAA"/>
    <property type="match status" value="1"/>
</dbReference>
<dbReference type="Gene3D" id="1.10.8.60">
    <property type="match status" value="1"/>
</dbReference>
<name>A0ABS5U3Q6_9BACT</name>
<dbReference type="InterPro" id="IPR002078">
    <property type="entry name" value="Sigma_54_int"/>
</dbReference>
<feature type="domain" description="Sigma-54 factor interaction" evidence="7">
    <location>
        <begin position="147"/>
        <end position="376"/>
    </location>
</feature>
<dbReference type="Pfam" id="PF02954">
    <property type="entry name" value="HTH_8"/>
    <property type="match status" value="1"/>
</dbReference>
<evidence type="ECO:0000313" key="9">
    <source>
        <dbReference type="EMBL" id="MBT1070284.1"/>
    </source>
</evidence>
<evidence type="ECO:0000256" key="5">
    <source>
        <dbReference type="ARBA" id="ARBA00023163"/>
    </source>
</evidence>
<proteinExistence type="predicted"/>
<keyword evidence="5" id="KW-0804">Transcription</keyword>
<dbReference type="InterPro" id="IPR003593">
    <property type="entry name" value="AAA+_ATPase"/>
</dbReference>
<dbReference type="SUPFAM" id="SSF52540">
    <property type="entry name" value="P-loop containing nucleoside triphosphate hydrolases"/>
    <property type="match status" value="1"/>
</dbReference>
<evidence type="ECO:0000259" key="8">
    <source>
        <dbReference type="PROSITE" id="PS50110"/>
    </source>
</evidence>
<evidence type="ECO:0000256" key="6">
    <source>
        <dbReference type="PROSITE-ProRule" id="PRU00169"/>
    </source>
</evidence>
<dbReference type="SUPFAM" id="SSF46689">
    <property type="entry name" value="Homeodomain-like"/>
    <property type="match status" value="1"/>
</dbReference>
<dbReference type="PANTHER" id="PTHR32071">
    <property type="entry name" value="TRANSCRIPTIONAL REGULATORY PROTEIN"/>
    <property type="match status" value="1"/>
</dbReference>
<dbReference type="EMBL" id="JAHDYS010000001">
    <property type="protein sequence ID" value="MBT1070284.1"/>
    <property type="molecule type" value="Genomic_DNA"/>
</dbReference>
<protein>
    <submittedName>
        <fullName evidence="9">PEP-CTERM-box response regulator transcription factor</fullName>
    </submittedName>
</protein>
<dbReference type="PRINTS" id="PR01590">
    <property type="entry name" value="HTHFIS"/>
</dbReference>
<dbReference type="InterPro" id="IPR025943">
    <property type="entry name" value="Sigma_54_int_dom_ATP-bd_2"/>
</dbReference>
<feature type="modified residue" description="4-aspartylphosphate" evidence="6">
    <location>
        <position position="51"/>
    </location>
</feature>
<dbReference type="InterPro" id="IPR011006">
    <property type="entry name" value="CheY-like_superfamily"/>
</dbReference>
<dbReference type="InterPro" id="IPR002197">
    <property type="entry name" value="HTH_Fis"/>
</dbReference>
<dbReference type="RefSeq" id="WP_214295995.1">
    <property type="nucleotide sequence ID" value="NZ_JAHDYS010000001.1"/>
</dbReference>
<reference evidence="9 10" key="1">
    <citation type="submission" date="2021-05" db="EMBL/GenBank/DDBJ databases">
        <title>The draft genome of Geobacter chapellei DSM 13688.</title>
        <authorList>
            <person name="Xu Z."/>
            <person name="Masuda Y."/>
            <person name="Itoh H."/>
            <person name="Senoo K."/>
        </authorList>
    </citation>
    <scope>NUCLEOTIDE SEQUENCE [LARGE SCALE GENOMIC DNA]</scope>
    <source>
        <strain evidence="9 10">DSM 13688</strain>
    </source>
</reference>
<evidence type="ECO:0000259" key="7">
    <source>
        <dbReference type="PROSITE" id="PS50045"/>
    </source>
</evidence>
<evidence type="ECO:0000256" key="4">
    <source>
        <dbReference type="ARBA" id="ARBA00023125"/>
    </source>
</evidence>
<keyword evidence="2" id="KW-0067">ATP-binding</keyword>
<dbReference type="PROSITE" id="PS50045">
    <property type="entry name" value="SIGMA54_INTERACT_4"/>
    <property type="match status" value="1"/>
</dbReference>
<dbReference type="InterPro" id="IPR025662">
    <property type="entry name" value="Sigma_54_int_dom_ATP-bd_1"/>
</dbReference>
<dbReference type="Pfam" id="PF00158">
    <property type="entry name" value="Sigma54_activat"/>
    <property type="match status" value="1"/>
</dbReference>
<keyword evidence="6" id="KW-0597">Phosphoprotein</keyword>